<dbReference type="InterPro" id="IPR050263">
    <property type="entry name" value="Bact_Fimbrial_Adh_Pro"/>
</dbReference>
<evidence type="ECO:0000259" key="6">
    <source>
        <dbReference type="Pfam" id="PF00419"/>
    </source>
</evidence>
<protein>
    <submittedName>
        <fullName evidence="8">Fimbrial adhesin</fullName>
    </submittedName>
</protein>
<dbReference type="InterPro" id="IPR000259">
    <property type="entry name" value="Adhesion_dom_fimbrial"/>
</dbReference>
<dbReference type="Pfam" id="PF00419">
    <property type="entry name" value="Fimbrial"/>
    <property type="match status" value="1"/>
</dbReference>
<evidence type="ECO:0000256" key="1">
    <source>
        <dbReference type="ARBA" id="ARBA00004561"/>
    </source>
</evidence>
<dbReference type="Proteomes" id="UP000009336">
    <property type="component" value="Unassembled WGS sequence"/>
</dbReference>
<feature type="domain" description="MrkD-like receptor binding" evidence="7">
    <location>
        <begin position="86"/>
        <end position="162"/>
    </location>
</feature>
<dbReference type="InterPro" id="IPR036937">
    <property type="entry name" value="Adhesion_dom_fimbrial_sf"/>
</dbReference>
<dbReference type="Gene3D" id="2.60.40.3310">
    <property type="match status" value="1"/>
</dbReference>
<comment type="subcellular location">
    <subcellularLocation>
        <location evidence="1">Fimbrium</location>
    </subcellularLocation>
</comment>
<accession>K8WI36</accession>
<dbReference type="STRING" id="1141662.OOA_14840"/>
<proteinExistence type="inferred from homology"/>
<sequence length="324" mass="34466">MMNKIIYKLAAITGCLFLYSGYINAACVQNPSFNNIQSSLPSRTYTIQYDDVSVKNLDTITVSYGPGSLTSHSTGNSTCGSSYLRGDYLNGWIPDTNKIAKTNISGIGITIQTAGIGDFNTSFGPAANSWTVNGTNWTVVIKKTGAVTQSGTLNSGTVARLTQTNTIPSNSTWNLATLNIPANAIKINVVNCSIKNENIKINMGDWYDTQFKNIGDISTNVDIPITLSCLAGTNIKATITSTSGYINAAQGQLALSGTNKATGIAIQLVDKNNTPIPLNTKNTIVNNTPAGDYIFGWKARYIKTANTITPGSANATATVNVRYE</sequence>
<evidence type="ECO:0000313" key="9">
    <source>
        <dbReference type="Proteomes" id="UP000009336"/>
    </source>
</evidence>
<evidence type="ECO:0000256" key="4">
    <source>
        <dbReference type="ARBA" id="ARBA00023263"/>
    </source>
</evidence>
<evidence type="ECO:0000313" key="8">
    <source>
        <dbReference type="EMBL" id="EKT57152.1"/>
    </source>
</evidence>
<dbReference type="InterPro" id="IPR054160">
    <property type="entry name" value="MrkD_recept-bd"/>
</dbReference>
<dbReference type="PANTHER" id="PTHR33420">
    <property type="entry name" value="FIMBRIAL SUBUNIT ELFA-RELATED"/>
    <property type="match status" value="1"/>
</dbReference>
<dbReference type="HOGENOM" id="CLU_862941_0_0_6"/>
<organism evidence="8 9">
    <name type="scientific">Providencia burhodogranariea DSM 19968</name>
    <dbReference type="NCBI Taxonomy" id="1141662"/>
    <lineage>
        <taxon>Bacteria</taxon>
        <taxon>Pseudomonadati</taxon>
        <taxon>Pseudomonadota</taxon>
        <taxon>Gammaproteobacteria</taxon>
        <taxon>Enterobacterales</taxon>
        <taxon>Morganellaceae</taxon>
        <taxon>Providencia</taxon>
    </lineage>
</organism>
<dbReference type="GO" id="GO:0043709">
    <property type="term" value="P:cell adhesion involved in single-species biofilm formation"/>
    <property type="evidence" value="ECO:0007669"/>
    <property type="project" value="TreeGrafter"/>
</dbReference>
<evidence type="ECO:0000256" key="3">
    <source>
        <dbReference type="ARBA" id="ARBA00022729"/>
    </source>
</evidence>
<comment type="similarity">
    <text evidence="2">Belongs to the fimbrial protein family.</text>
</comment>
<feature type="domain" description="Fimbrial-type adhesion" evidence="6">
    <location>
        <begin position="190"/>
        <end position="323"/>
    </location>
</feature>
<dbReference type="SUPFAM" id="SSF49401">
    <property type="entry name" value="Bacterial adhesins"/>
    <property type="match status" value="1"/>
</dbReference>
<keyword evidence="4" id="KW-0281">Fimbrium</keyword>
<dbReference type="GO" id="GO:0009289">
    <property type="term" value="C:pilus"/>
    <property type="evidence" value="ECO:0007669"/>
    <property type="project" value="UniProtKB-SubCell"/>
</dbReference>
<feature type="chain" id="PRO_5003921573" evidence="5">
    <location>
        <begin position="26"/>
        <end position="324"/>
    </location>
</feature>
<dbReference type="AlphaFoldDB" id="K8WI36"/>
<dbReference type="PANTHER" id="PTHR33420:SF3">
    <property type="entry name" value="FIMBRIAL SUBUNIT ELFA"/>
    <property type="match status" value="1"/>
</dbReference>
<evidence type="ECO:0000256" key="2">
    <source>
        <dbReference type="ARBA" id="ARBA00006671"/>
    </source>
</evidence>
<dbReference type="Gene3D" id="2.60.40.1090">
    <property type="entry name" value="Fimbrial-type adhesion domain"/>
    <property type="match status" value="1"/>
</dbReference>
<keyword evidence="3 5" id="KW-0732">Signal</keyword>
<evidence type="ECO:0000256" key="5">
    <source>
        <dbReference type="SAM" id="SignalP"/>
    </source>
</evidence>
<dbReference type="Pfam" id="PF22003">
    <property type="entry name" value="MrkDrd"/>
    <property type="match status" value="1"/>
</dbReference>
<comment type="caution">
    <text evidence="8">The sequence shown here is derived from an EMBL/GenBank/DDBJ whole genome shotgun (WGS) entry which is preliminary data.</text>
</comment>
<dbReference type="EMBL" id="AKKL01000040">
    <property type="protein sequence ID" value="EKT57152.1"/>
    <property type="molecule type" value="Genomic_DNA"/>
</dbReference>
<dbReference type="PATRIC" id="fig|1141662.3.peg.3012"/>
<evidence type="ECO:0000259" key="7">
    <source>
        <dbReference type="Pfam" id="PF22003"/>
    </source>
</evidence>
<reference evidence="8 9" key="1">
    <citation type="journal article" date="2012" name="BMC Genomics">
        <title>Comparative genomics of bacteria in the genus Providencia isolated from wild Drosophila melanogaster.</title>
        <authorList>
            <person name="Galac M.R."/>
            <person name="Lazzaro B.P."/>
        </authorList>
    </citation>
    <scope>NUCLEOTIDE SEQUENCE [LARGE SCALE GENOMIC DNA]</scope>
    <source>
        <strain evidence="8 9">DSM 19968</strain>
    </source>
</reference>
<dbReference type="eggNOG" id="COG3539">
    <property type="taxonomic scope" value="Bacteria"/>
</dbReference>
<keyword evidence="9" id="KW-1185">Reference proteome</keyword>
<gene>
    <name evidence="8" type="ORF">OOA_14840</name>
</gene>
<dbReference type="InterPro" id="IPR008966">
    <property type="entry name" value="Adhesion_dom_sf"/>
</dbReference>
<feature type="signal peptide" evidence="5">
    <location>
        <begin position="1"/>
        <end position="25"/>
    </location>
</feature>
<name>K8WI36_9GAMM</name>